<evidence type="ECO:0000256" key="5">
    <source>
        <dbReference type="ARBA" id="ARBA00022692"/>
    </source>
</evidence>
<evidence type="ECO:0000256" key="6">
    <source>
        <dbReference type="ARBA" id="ARBA00022801"/>
    </source>
</evidence>
<evidence type="ECO:0000256" key="2">
    <source>
        <dbReference type="ARBA" id="ARBA00008683"/>
    </source>
</evidence>
<dbReference type="NCBIfam" id="NF008745">
    <property type="entry name" value="PRK11778.1"/>
    <property type="match status" value="1"/>
</dbReference>
<comment type="similarity">
    <text evidence="2">Belongs to the peptidase S49 family.</text>
</comment>
<dbReference type="OrthoDB" id="5614232at2"/>
<evidence type="ECO:0000259" key="11">
    <source>
        <dbReference type="Pfam" id="PF01343"/>
    </source>
</evidence>
<organism evidence="13 14">
    <name type="scientific">Idiomarina tyrosinivorans</name>
    <dbReference type="NCBI Taxonomy" id="1445662"/>
    <lineage>
        <taxon>Bacteria</taxon>
        <taxon>Pseudomonadati</taxon>
        <taxon>Pseudomonadota</taxon>
        <taxon>Gammaproteobacteria</taxon>
        <taxon>Alteromonadales</taxon>
        <taxon>Idiomarinaceae</taxon>
        <taxon>Idiomarina</taxon>
    </lineage>
</organism>
<evidence type="ECO:0000256" key="1">
    <source>
        <dbReference type="ARBA" id="ARBA00004236"/>
    </source>
</evidence>
<keyword evidence="6" id="KW-0378">Hydrolase</keyword>
<keyword evidence="5 10" id="KW-0812">Transmembrane</keyword>
<keyword evidence="14" id="KW-1185">Reference proteome</keyword>
<keyword evidence="8 10" id="KW-1133">Transmembrane helix</keyword>
<dbReference type="PANTHER" id="PTHR42987:SF4">
    <property type="entry name" value="PROTEASE SOHB-RELATED"/>
    <property type="match status" value="1"/>
</dbReference>
<comment type="subcellular location">
    <subcellularLocation>
        <location evidence="1">Cell membrane</location>
    </subcellularLocation>
</comment>
<dbReference type="PANTHER" id="PTHR42987">
    <property type="entry name" value="PEPTIDASE S49"/>
    <property type="match status" value="1"/>
</dbReference>
<reference evidence="13 14" key="1">
    <citation type="journal article" date="2011" name="Front. Microbiol.">
        <title>Genomic signatures of strain selection and enhancement in Bacillus atrophaeus var. globigii, a historical biowarfare simulant.</title>
        <authorList>
            <person name="Gibbons H.S."/>
            <person name="Broomall S.M."/>
            <person name="McNew L.A."/>
            <person name="Daligault H."/>
            <person name="Chapman C."/>
            <person name="Bruce D."/>
            <person name="Karavis M."/>
            <person name="Krepps M."/>
            <person name="McGregor P.A."/>
            <person name="Hong C."/>
            <person name="Park K.H."/>
            <person name="Akmal A."/>
            <person name="Feldman A."/>
            <person name="Lin J.S."/>
            <person name="Chang W.E."/>
            <person name="Higgs B.W."/>
            <person name="Demirev P."/>
            <person name="Lindquist J."/>
            <person name="Liem A."/>
            <person name="Fochler E."/>
            <person name="Read T.D."/>
            <person name="Tapia R."/>
            <person name="Johnson S."/>
            <person name="Bishop-Lilly K.A."/>
            <person name="Detter C."/>
            <person name="Han C."/>
            <person name="Sozhamannan S."/>
            <person name="Rosenzweig C.N."/>
            <person name="Skowronski E.W."/>
        </authorList>
    </citation>
    <scope>NUCLEOTIDE SEQUENCE [LARGE SCALE GENOMIC DNA]</scope>
    <source>
        <strain evidence="13 14">CC-PW-9</strain>
    </source>
</reference>
<dbReference type="Pfam" id="PF08496">
    <property type="entry name" value="Peptidase_S49_N"/>
    <property type="match status" value="1"/>
</dbReference>
<dbReference type="GO" id="GO:0004252">
    <property type="term" value="F:serine-type endopeptidase activity"/>
    <property type="evidence" value="ECO:0007669"/>
    <property type="project" value="InterPro"/>
</dbReference>
<keyword evidence="4 13" id="KW-0645">Protease</keyword>
<dbReference type="CDD" id="cd07023">
    <property type="entry name" value="S49_Sppa_N_C"/>
    <property type="match status" value="1"/>
</dbReference>
<evidence type="ECO:0000313" key="13">
    <source>
        <dbReference type="EMBL" id="RUO79736.1"/>
    </source>
</evidence>
<dbReference type="GO" id="GO:0006508">
    <property type="term" value="P:proteolysis"/>
    <property type="evidence" value="ECO:0007669"/>
    <property type="project" value="UniProtKB-KW"/>
</dbReference>
<feature type="domain" description="Peptidase S49 N-terminal proteobacteria" evidence="12">
    <location>
        <begin position="2"/>
        <end position="144"/>
    </location>
</feature>
<gene>
    <name evidence="13" type="ORF">CWI84_08875</name>
</gene>
<feature type="transmembrane region" description="Helical" evidence="10">
    <location>
        <begin position="6"/>
        <end position="29"/>
    </location>
</feature>
<feature type="domain" description="Peptidase S49" evidence="11">
    <location>
        <begin position="147"/>
        <end position="286"/>
    </location>
</feature>
<dbReference type="InterPro" id="IPR047272">
    <property type="entry name" value="S49_SppA_C"/>
</dbReference>
<evidence type="ECO:0000256" key="7">
    <source>
        <dbReference type="ARBA" id="ARBA00022825"/>
    </source>
</evidence>
<dbReference type="Proteomes" id="UP000287996">
    <property type="component" value="Unassembled WGS sequence"/>
</dbReference>
<dbReference type="InterPro" id="IPR029045">
    <property type="entry name" value="ClpP/crotonase-like_dom_sf"/>
</dbReference>
<dbReference type="InterPro" id="IPR013703">
    <property type="entry name" value="Peptidase_S49_N_proteobac"/>
</dbReference>
<evidence type="ECO:0000259" key="12">
    <source>
        <dbReference type="Pfam" id="PF08496"/>
    </source>
</evidence>
<keyword evidence="3" id="KW-1003">Cell membrane</keyword>
<evidence type="ECO:0000256" key="4">
    <source>
        <dbReference type="ARBA" id="ARBA00022670"/>
    </source>
</evidence>
<protein>
    <submittedName>
        <fullName evidence="13">Protease SohB</fullName>
    </submittedName>
</protein>
<evidence type="ECO:0000256" key="3">
    <source>
        <dbReference type="ARBA" id="ARBA00022475"/>
    </source>
</evidence>
<dbReference type="Pfam" id="PF01343">
    <property type="entry name" value="Peptidase_S49"/>
    <property type="match status" value="1"/>
</dbReference>
<dbReference type="Gene3D" id="3.90.226.10">
    <property type="entry name" value="2-enoyl-CoA Hydratase, Chain A, domain 1"/>
    <property type="match status" value="1"/>
</dbReference>
<evidence type="ECO:0000256" key="10">
    <source>
        <dbReference type="SAM" id="Phobius"/>
    </source>
</evidence>
<accession>A0A432ZPH4</accession>
<keyword evidence="9 10" id="KW-0472">Membrane</keyword>
<proteinExistence type="inferred from homology"/>
<dbReference type="EMBL" id="PIQH01000008">
    <property type="protein sequence ID" value="RUO79736.1"/>
    <property type="molecule type" value="Genomic_DNA"/>
</dbReference>
<sequence length="332" mass="37042">MEFVLGLAGFVVKAIVIVVAIAIIIGLIAQAAQRQKRSKDALDITDLSEKWRDMRDELNLSLLDKKARKAAQKALKKADKQQQTPEHKLFVLNFKGSMDAKETEALRHEVNAIVSVATDNDQVLVKLESGGGTVNGYGFGAAQLQRLRDHGMQVHVAIDKVAASGGYMMACVAHHIYAAPFALVGSIGVVAQLPNFHRWLKKHDVDFEMLTAGEYKRTLTIFGENTDEGRRKFKQDLEAIHRQFKQFVQQHREQLDIDKVATGEVWTGQEAKEVGLVDELITSDAWLMKQLDNYALVELSYRQRKSLSERVAKGASIVVNALKSQLTQPPQQ</sequence>
<dbReference type="AlphaFoldDB" id="A0A432ZPH4"/>
<keyword evidence="7" id="KW-0720">Serine protease</keyword>
<evidence type="ECO:0000256" key="8">
    <source>
        <dbReference type="ARBA" id="ARBA00022989"/>
    </source>
</evidence>
<evidence type="ECO:0000256" key="9">
    <source>
        <dbReference type="ARBA" id="ARBA00023136"/>
    </source>
</evidence>
<dbReference type="RefSeq" id="WP_126842244.1">
    <property type="nucleotide sequence ID" value="NZ_PIQH01000008.1"/>
</dbReference>
<comment type="caution">
    <text evidence="13">The sequence shown here is derived from an EMBL/GenBank/DDBJ whole genome shotgun (WGS) entry which is preliminary data.</text>
</comment>
<name>A0A432ZPH4_9GAMM</name>
<dbReference type="GO" id="GO:0005886">
    <property type="term" value="C:plasma membrane"/>
    <property type="evidence" value="ECO:0007669"/>
    <property type="project" value="UniProtKB-SubCell"/>
</dbReference>
<dbReference type="InterPro" id="IPR002142">
    <property type="entry name" value="Peptidase_S49"/>
</dbReference>
<dbReference type="Gene3D" id="6.20.330.10">
    <property type="match status" value="1"/>
</dbReference>
<evidence type="ECO:0000313" key="14">
    <source>
        <dbReference type="Proteomes" id="UP000287996"/>
    </source>
</evidence>
<dbReference type="SUPFAM" id="SSF52096">
    <property type="entry name" value="ClpP/crotonase"/>
    <property type="match status" value="1"/>
</dbReference>